<name>A0AAE3JL79_9FLAO</name>
<dbReference type="CDD" id="cd00761">
    <property type="entry name" value="Glyco_tranf_GTA_type"/>
    <property type="match status" value="1"/>
</dbReference>
<dbReference type="RefSeq" id="WP_237240309.1">
    <property type="nucleotide sequence ID" value="NZ_JAKKDU010000013.1"/>
</dbReference>
<dbReference type="InterPro" id="IPR001173">
    <property type="entry name" value="Glyco_trans_2-like"/>
</dbReference>
<sequence length="336" mass="38963">MSKTNFTLIVCTYMRSKALLNLLNSVNKQTLYPNEILIIDGSFDGKTKQLFEKHTFNNLKYFKVEKAHRGLTKQRNYGVSLVSKTSEIVCFLDDDTVLNEHYFKAVLRTFNNNPKCIGVGGVAVNENRWKKIDNNKSIDLKTHYLLDGYAIKESSRNVIRNKLGLQSPLRPGVMPDFSHGRTYSYPLNNKEYQVDLLIGMSFSFRKEVFNHIKFSTYFEGYGLYEDADFSLRALKFGVNYINTAAKLNHYHDASGRPNKYKYGKMVIRNGWYVWRVKYPKPNLKARIKWNATSFLLTLIRLTNIINTNKSKEALTESLGRVVGWWSLIFNKPKVSR</sequence>
<dbReference type="Gene3D" id="3.90.550.10">
    <property type="entry name" value="Spore Coat Polysaccharide Biosynthesis Protein SpsA, Chain A"/>
    <property type="match status" value="1"/>
</dbReference>
<evidence type="ECO:0000313" key="2">
    <source>
        <dbReference type="EMBL" id="MCF7568973.1"/>
    </source>
</evidence>
<dbReference type="InterPro" id="IPR050834">
    <property type="entry name" value="Glycosyltransf_2"/>
</dbReference>
<dbReference type="InterPro" id="IPR029044">
    <property type="entry name" value="Nucleotide-diphossugar_trans"/>
</dbReference>
<keyword evidence="2" id="KW-0328">Glycosyltransferase</keyword>
<proteinExistence type="predicted"/>
<keyword evidence="3" id="KW-1185">Reference proteome</keyword>
<dbReference type="AlphaFoldDB" id="A0AAE3JL79"/>
<dbReference type="Pfam" id="PF00535">
    <property type="entry name" value="Glycos_transf_2"/>
    <property type="match status" value="1"/>
</dbReference>
<reference evidence="2" key="1">
    <citation type="submission" date="2022-01" db="EMBL/GenBank/DDBJ databases">
        <title>Draft genome sequence of Sabulilitoribacter arenilitoris KCTC 52401.</title>
        <authorList>
            <person name="Oh J.-S."/>
        </authorList>
    </citation>
    <scope>NUCLEOTIDE SEQUENCE</scope>
    <source>
        <strain evidence="2">HMF6543</strain>
    </source>
</reference>
<dbReference type="EC" id="2.4.-.-" evidence="2"/>
<dbReference type="EMBL" id="JAKKDU010000013">
    <property type="protein sequence ID" value="MCF7568973.1"/>
    <property type="molecule type" value="Genomic_DNA"/>
</dbReference>
<dbReference type="GO" id="GO:0016757">
    <property type="term" value="F:glycosyltransferase activity"/>
    <property type="evidence" value="ECO:0007669"/>
    <property type="project" value="UniProtKB-KW"/>
</dbReference>
<dbReference type="Proteomes" id="UP001199795">
    <property type="component" value="Unassembled WGS sequence"/>
</dbReference>
<feature type="domain" description="Glycosyltransferase 2-like" evidence="1">
    <location>
        <begin position="8"/>
        <end position="134"/>
    </location>
</feature>
<keyword evidence="2" id="KW-0808">Transferase</keyword>
<gene>
    <name evidence="2" type="ORF">L3X37_11450</name>
</gene>
<dbReference type="PANTHER" id="PTHR43685:SF2">
    <property type="entry name" value="GLYCOSYLTRANSFERASE 2-LIKE DOMAIN-CONTAINING PROTEIN"/>
    <property type="match status" value="1"/>
</dbReference>
<dbReference type="PANTHER" id="PTHR43685">
    <property type="entry name" value="GLYCOSYLTRANSFERASE"/>
    <property type="match status" value="1"/>
</dbReference>
<protein>
    <submittedName>
        <fullName evidence="2">Glycosyltransferase</fullName>
        <ecNumber evidence="2">2.4.-.-</ecNumber>
    </submittedName>
</protein>
<evidence type="ECO:0000259" key="1">
    <source>
        <dbReference type="Pfam" id="PF00535"/>
    </source>
</evidence>
<dbReference type="SUPFAM" id="SSF53448">
    <property type="entry name" value="Nucleotide-diphospho-sugar transferases"/>
    <property type="match status" value="1"/>
</dbReference>
<comment type="caution">
    <text evidence="2">The sequence shown here is derived from an EMBL/GenBank/DDBJ whole genome shotgun (WGS) entry which is preliminary data.</text>
</comment>
<organism evidence="2 3">
    <name type="scientific">Wocania arenilitoris</name>
    <dbReference type="NCBI Taxonomy" id="2044858"/>
    <lineage>
        <taxon>Bacteria</taxon>
        <taxon>Pseudomonadati</taxon>
        <taxon>Bacteroidota</taxon>
        <taxon>Flavobacteriia</taxon>
        <taxon>Flavobacteriales</taxon>
        <taxon>Flavobacteriaceae</taxon>
        <taxon>Wocania</taxon>
    </lineage>
</organism>
<accession>A0AAE3JL79</accession>
<evidence type="ECO:0000313" key="3">
    <source>
        <dbReference type="Proteomes" id="UP001199795"/>
    </source>
</evidence>